<keyword evidence="3" id="KW-1185">Reference proteome</keyword>
<dbReference type="OrthoDB" id="1751751at2"/>
<keyword evidence="1" id="KW-0472">Membrane</keyword>
<accession>A0A7C8HGW5</accession>
<organism evidence="2 3">
    <name type="scientific">Defluviitalea raffinosedens</name>
    <dbReference type="NCBI Taxonomy" id="1450156"/>
    <lineage>
        <taxon>Bacteria</taxon>
        <taxon>Bacillati</taxon>
        <taxon>Bacillota</taxon>
        <taxon>Clostridia</taxon>
        <taxon>Lachnospirales</taxon>
        <taxon>Defluviitaleaceae</taxon>
        <taxon>Defluviitalea</taxon>
    </lineage>
</organism>
<evidence type="ECO:0000256" key="1">
    <source>
        <dbReference type="SAM" id="Phobius"/>
    </source>
</evidence>
<reference evidence="2 3" key="1">
    <citation type="submission" date="2019-12" db="EMBL/GenBank/DDBJ databases">
        <title>Defluviitalea raffinosedens, isolated from a biogas fermenter, genome sequencing and characterization.</title>
        <authorList>
            <person name="Rettenmaier R."/>
            <person name="Schneider M."/>
            <person name="Neuhaus K."/>
            <person name="Liebl W."/>
            <person name="Zverlov V."/>
        </authorList>
    </citation>
    <scope>NUCLEOTIDE SEQUENCE [LARGE SCALE GENOMIC DNA]</scope>
    <source>
        <strain evidence="2 3">249c-K6</strain>
    </source>
</reference>
<dbReference type="NCBIfam" id="TIGR02532">
    <property type="entry name" value="IV_pilin_GFxxxE"/>
    <property type="match status" value="1"/>
</dbReference>
<dbReference type="Gene3D" id="3.30.700.10">
    <property type="entry name" value="Glycoprotein, Type 4 Pilin"/>
    <property type="match status" value="1"/>
</dbReference>
<proteinExistence type="predicted"/>
<comment type="caution">
    <text evidence="2">The sequence shown here is derived from an EMBL/GenBank/DDBJ whole genome shotgun (WGS) entry which is preliminary data.</text>
</comment>
<protein>
    <submittedName>
        <fullName evidence="2">Prepilin-type N-terminal cleavage/methylation domain-containing protein</fullName>
    </submittedName>
</protein>
<feature type="transmembrane region" description="Helical" evidence="1">
    <location>
        <begin position="12"/>
        <end position="34"/>
    </location>
</feature>
<dbReference type="EMBL" id="WSLF01000009">
    <property type="protein sequence ID" value="KAE9633155.1"/>
    <property type="molecule type" value="Genomic_DNA"/>
</dbReference>
<name>A0A7C8HGW5_9FIRM</name>
<sequence length="144" mass="15193">MKKIKKYLKSTQGFSLIELIVVIAILAVLAVIAVPRLVGYQERARTSTDRNNASIIGNAVSLALAEGDLKLNQSNGTATGFVGYEGSSVAASDLSTILVPKYLESIPKPQSVAAEDFTINVNTNGTISITAGGETFYPLTDVSE</sequence>
<gene>
    <name evidence="2" type="ORF">GND95_09780</name>
</gene>
<evidence type="ECO:0000313" key="3">
    <source>
        <dbReference type="Proteomes" id="UP000483018"/>
    </source>
</evidence>
<keyword evidence="1" id="KW-0812">Transmembrane</keyword>
<keyword evidence="1" id="KW-1133">Transmembrane helix</keyword>
<dbReference type="InterPro" id="IPR045584">
    <property type="entry name" value="Pilin-like"/>
</dbReference>
<dbReference type="RefSeq" id="WP_158740862.1">
    <property type="nucleotide sequence ID" value="NZ_JAFBEP010000012.1"/>
</dbReference>
<dbReference type="InterPro" id="IPR012902">
    <property type="entry name" value="N_methyl_site"/>
</dbReference>
<dbReference type="Proteomes" id="UP000483018">
    <property type="component" value="Unassembled WGS sequence"/>
</dbReference>
<dbReference type="PANTHER" id="PTHR30093:SF7">
    <property type="entry name" value="MSHA MAJOR PILIN SUBUNIT MSHA"/>
    <property type="match status" value="1"/>
</dbReference>
<dbReference type="Pfam" id="PF07963">
    <property type="entry name" value="N_methyl"/>
    <property type="match status" value="1"/>
</dbReference>
<dbReference type="PROSITE" id="PS00409">
    <property type="entry name" value="PROKAR_NTER_METHYL"/>
    <property type="match status" value="1"/>
</dbReference>
<dbReference type="PANTHER" id="PTHR30093">
    <property type="entry name" value="GENERAL SECRETION PATHWAY PROTEIN G"/>
    <property type="match status" value="1"/>
</dbReference>
<dbReference type="AlphaFoldDB" id="A0A7C8HGW5"/>
<dbReference type="SUPFAM" id="SSF54523">
    <property type="entry name" value="Pili subunits"/>
    <property type="match status" value="1"/>
</dbReference>
<evidence type="ECO:0000313" key="2">
    <source>
        <dbReference type="EMBL" id="KAE9633155.1"/>
    </source>
</evidence>